<dbReference type="PANTHER" id="PTHR30204:SF94">
    <property type="entry name" value="HEAVY METAL-DEPENDENT TRANSCRIPTIONAL REGULATOR HI_0293-RELATED"/>
    <property type="match status" value="1"/>
</dbReference>
<organism evidence="5 6">
    <name type="scientific">Chloroflexus aggregans</name>
    <dbReference type="NCBI Taxonomy" id="152260"/>
    <lineage>
        <taxon>Bacteria</taxon>
        <taxon>Bacillati</taxon>
        <taxon>Chloroflexota</taxon>
        <taxon>Chloroflexia</taxon>
        <taxon>Chloroflexales</taxon>
        <taxon>Chloroflexineae</taxon>
        <taxon>Chloroflexaceae</taxon>
        <taxon>Chloroflexus</taxon>
    </lineage>
</organism>
<accession>A0A2J6X1F5</accession>
<reference evidence="5 6" key="1">
    <citation type="submission" date="2018-01" db="EMBL/GenBank/DDBJ databases">
        <title>Metagenomic assembled genomes from two thermal pools in the Uzon Caldera, Kamchatka, Russia.</title>
        <authorList>
            <person name="Wilkins L."/>
            <person name="Ettinger C."/>
        </authorList>
    </citation>
    <scope>NUCLEOTIDE SEQUENCE [LARGE SCALE GENOMIC DNA]</scope>
    <source>
        <strain evidence="5">ZAV-02</strain>
    </source>
</reference>
<keyword evidence="2" id="KW-0238">DNA-binding</keyword>
<evidence type="ECO:0000256" key="1">
    <source>
        <dbReference type="ARBA" id="ARBA00023015"/>
    </source>
</evidence>
<dbReference type="SUPFAM" id="SSF46955">
    <property type="entry name" value="Putative DNA-binding domain"/>
    <property type="match status" value="1"/>
</dbReference>
<comment type="caution">
    <text evidence="5">The sequence shown here is derived from an EMBL/GenBank/DDBJ whole genome shotgun (WGS) entry which is preliminary data.</text>
</comment>
<dbReference type="Pfam" id="PF13411">
    <property type="entry name" value="MerR_1"/>
    <property type="match status" value="1"/>
</dbReference>
<dbReference type="SMART" id="SM00422">
    <property type="entry name" value="HTH_MERR"/>
    <property type="match status" value="1"/>
</dbReference>
<dbReference type="Gene3D" id="1.10.1660.10">
    <property type="match status" value="1"/>
</dbReference>
<dbReference type="InterPro" id="IPR000551">
    <property type="entry name" value="MerR-type_HTH_dom"/>
</dbReference>
<sequence length="143" mass="16085">MHIRDLARQTGVSPKTIRYYEQIGLLPPPQRAENNYRCYTHADVERLRFIVGARSLDLSLREIAAILALSDHGEAPCTEMIDTLDQHITAIDQRIANLHALRNLLITLRQQGDRSATLWEDCVCALVRDRVLTTGHNTGSGRG</sequence>
<evidence type="ECO:0000313" key="6">
    <source>
        <dbReference type="Proteomes" id="UP000243376"/>
    </source>
</evidence>
<keyword evidence="3" id="KW-0804">Transcription</keyword>
<evidence type="ECO:0000256" key="2">
    <source>
        <dbReference type="ARBA" id="ARBA00023125"/>
    </source>
</evidence>
<dbReference type="InterPro" id="IPR047057">
    <property type="entry name" value="MerR_fam"/>
</dbReference>
<dbReference type="EMBL" id="PNIQ01000791">
    <property type="protein sequence ID" value="PMP77664.1"/>
    <property type="molecule type" value="Genomic_DNA"/>
</dbReference>
<dbReference type="InterPro" id="IPR009061">
    <property type="entry name" value="DNA-bd_dom_put_sf"/>
</dbReference>
<evidence type="ECO:0000256" key="3">
    <source>
        <dbReference type="ARBA" id="ARBA00023163"/>
    </source>
</evidence>
<evidence type="ECO:0000313" key="5">
    <source>
        <dbReference type="EMBL" id="PMP77664.1"/>
    </source>
</evidence>
<proteinExistence type="predicted"/>
<keyword evidence="1" id="KW-0805">Transcription regulation</keyword>
<dbReference type="PRINTS" id="PR00040">
    <property type="entry name" value="HTHMERR"/>
</dbReference>
<gene>
    <name evidence="5" type="ORF">C0184_11775</name>
</gene>
<dbReference type="Proteomes" id="UP000243376">
    <property type="component" value="Unassembled WGS sequence"/>
</dbReference>
<name>A0A2J6X1F5_9CHLR</name>
<feature type="domain" description="HTH merR-type" evidence="4">
    <location>
        <begin position="1"/>
        <end position="69"/>
    </location>
</feature>
<dbReference type="PROSITE" id="PS50937">
    <property type="entry name" value="HTH_MERR_2"/>
    <property type="match status" value="1"/>
</dbReference>
<evidence type="ECO:0000259" key="4">
    <source>
        <dbReference type="PROSITE" id="PS50937"/>
    </source>
</evidence>
<dbReference type="GO" id="GO:0003677">
    <property type="term" value="F:DNA binding"/>
    <property type="evidence" value="ECO:0007669"/>
    <property type="project" value="UniProtKB-KW"/>
</dbReference>
<dbReference type="GO" id="GO:0003700">
    <property type="term" value="F:DNA-binding transcription factor activity"/>
    <property type="evidence" value="ECO:0007669"/>
    <property type="project" value="InterPro"/>
</dbReference>
<dbReference type="AlphaFoldDB" id="A0A2J6X1F5"/>
<protein>
    <submittedName>
        <fullName evidence="5">Heavy metal-responsive transcriptional regulator</fullName>
    </submittedName>
</protein>
<dbReference type="PANTHER" id="PTHR30204">
    <property type="entry name" value="REDOX-CYCLING DRUG-SENSING TRANSCRIPTIONAL ACTIVATOR SOXR"/>
    <property type="match status" value="1"/>
</dbReference>